<feature type="transmembrane region" description="Helical" evidence="6">
    <location>
        <begin position="664"/>
        <end position="696"/>
    </location>
</feature>
<dbReference type="InterPro" id="IPR002645">
    <property type="entry name" value="STAS_dom"/>
</dbReference>
<reference evidence="9 10" key="1">
    <citation type="journal article" date="2020" name="Elife">
        <title>Loss of centromere function drives karyotype evolution in closely related Malassezia species.</title>
        <authorList>
            <person name="Sankaranarayanan S.R."/>
            <person name="Ianiri G."/>
            <person name="Coelho M.A."/>
            <person name="Reza M.H."/>
            <person name="Thimmappa B.C."/>
            <person name="Ganguly P."/>
            <person name="Vadnala R.N."/>
            <person name="Sun S."/>
            <person name="Siddharthan R."/>
            <person name="Tellgren-Roth C."/>
            <person name="Dawson T.L."/>
            <person name="Heitman J."/>
            <person name="Sanyal K."/>
        </authorList>
    </citation>
    <scope>NUCLEOTIDE SEQUENCE [LARGE SCALE GENOMIC DNA]</scope>
    <source>
        <strain evidence="9">CBS14141</strain>
    </source>
</reference>
<evidence type="ECO:0000256" key="3">
    <source>
        <dbReference type="ARBA" id="ARBA00022989"/>
    </source>
</evidence>
<dbReference type="InterPro" id="IPR036513">
    <property type="entry name" value="STAS_dom_sf"/>
</dbReference>
<feature type="compositionally biased region" description="Polar residues" evidence="5">
    <location>
        <begin position="1"/>
        <end position="12"/>
    </location>
</feature>
<dbReference type="SUPFAM" id="SSF52091">
    <property type="entry name" value="SpoIIaa-like"/>
    <property type="match status" value="1"/>
</dbReference>
<evidence type="ECO:0000259" key="8">
    <source>
        <dbReference type="PROSITE" id="PS50801"/>
    </source>
</evidence>
<dbReference type="PROSITE" id="PS50801">
    <property type="entry name" value="STAS"/>
    <property type="match status" value="1"/>
</dbReference>
<dbReference type="InterPro" id="IPR011547">
    <property type="entry name" value="SLC26A/SulP_dom"/>
</dbReference>
<evidence type="ECO:0000256" key="5">
    <source>
        <dbReference type="SAM" id="MobiDB-lite"/>
    </source>
</evidence>
<feature type="transmembrane region" description="Helical" evidence="6">
    <location>
        <begin position="269"/>
        <end position="289"/>
    </location>
</feature>
<feature type="compositionally biased region" description="Basic and acidic residues" evidence="5">
    <location>
        <begin position="130"/>
        <end position="153"/>
    </location>
</feature>
<feature type="compositionally biased region" description="Polar residues" evidence="5">
    <location>
        <begin position="92"/>
        <end position="119"/>
    </location>
</feature>
<dbReference type="CDD" id="cd00038">
    <property type="entry name" value="CAP_ED"/>
    <property type="match status" value="1"/>
</dbReference>
<evidence type="ECO:0000313" key="9">
    <source>
        <dbReference type="EMBL" id="WFD49304.1"/>
    </source>
</evidence>
<dbReference type="PROSITE" id="PS50042">
    <property type="entry name" value="CNMP_BINDING_3"/>
    <property type="match status" value="1"/>
</dbReference>
<evidence type="ECO:0000259" key="7">
    <source>
        <dbReference type="PROSITE" id="PS50042"/>
    </source>
</evidence>
<feature type="transmembrane region" description="Helical" evidence="6">
    <location>
        <begin position="334"/>
        <end position="354"/>
    </location>
</feature>
<evidence type="ECO:0000256" key="2">
    <source>
        <dbReference type="ARBA" id="ARBA00022692"/>
    </source>
</evidence>
<feature type="transmembrane region" description="Helical" evidence="6">
    <location>
        <begin position="309"/>
        <end position="327"/>
    </location>
</feature>
<dbReference type="Proteomes" id="UP000818624">
    <property type="component" value="Chromosome 4"/>
</dbReference>
<dbReference type="PANTHER" id="PTHR43310">
    <property type="entry name" value="SULFATE TRANSPORTER YBAR-RELATED"/>
    <property type="match status" value="1"/>
</dbReference>
<feature type="region of interest" description="Disordered" evidence="5">
    <location>
        <begin position="1"/>
        <end position="37"/>
    </location>
</feature>
<dbReference type="Gene3D" id="2.60.120.10">
    <property type="entry name" value="Jelly Rolls"/>
    <property type="match status" value="1"/>
</dbReference>
<dbReference type="EMBL" id="CP046237">
    <property type="protein sequence ID" value="WFD49304.1"/>
    <property type="molecule type" value="Genomic_DNA"/>
</dbReference>
<comment type="subcellular location">
    <subcellularLocation>
        <location evidence="1">Membrane</location>
        <topology evidence="1">Multi-pass membrane protein</topology>
    </subcellularLocation>
</comment>
<feature type="transmembrane region" description="Helical" evidence="6">
    <location>
        <begin position="473"/>
        <end position="494"/>
    </location>
</feature>
<feature type="region of interest" description="Disordered" evidence="5">
    <location>
        <begin position="57"/>
        <end position="191"/>
    </location>
</feature>
<feature type="transmembrane region" description="Helical" evidence="6">
    <location>
        <begin position="398"/>
        <end position="422"/>
    </location>
</feature>
<accession>A0ABY8EUU6</accession>
<evidence type="ECO:0008006" key="11">
    <source>
        <dbReference type="Google" id="ProtNLM"/>
    </source>
</evidence>
<feature type="transmembrane region" description="Helical" evidence="6">
    <location>
        <begin position="442"/>
        <end position="461"/>
    </location>
</feature>
<dbReference type="SUPFAM" id="SSF51206">
    <property type="entry name" value="cAMP-binding domain-like"/>
    <property type="match status" value="1"/>
</dbReference>
<sequence>MSTHRTSGSRTISGAPPDQYMDLESSQEAGMASFSQQASSFSAFEGRSYRFQNVLAESRMRPGGFQPSSYTANTEDIRDDTAELGDMAISSDDGNLSAFSNYEQGQPSTSKPKDASSSPWMRPFTGWGQRRQEYRKESPIEEEAETPRGERHASPKTGYFHSTTPPAVSPSKPDEEGPLLPPGAGATETNYGTLDDMQQHVEIENQKRVVAGDAALEAVSTQWTTIREEMAAMASAARSPRDFRSLYRKAKNLVGTDMGTICMEPLRQIPAVVLGLLLNILDGVSYGMITFPTSNAIFAEFGGDGVSMFFMTCVIAQIVYTLGGSIFKGGNGSMMIEVVPFYHILVQVIVKVVGEDNPKAIIATTMVAFALSSLLTGLVFLLLGTLRLGVIISYFPRHILVGCIGGVGVFLIETGLAVAGHIEEEGGFKYDRTSWDALTASGQVFAQWSIPLFLAGLLSFITARIHHPLVLPAYFLLIPVVFYVIAMGICGMSLQDLRETGWVFDVGSTANAPFYRYFSYFDFRETSFEALWATLPSQLALVFFGILHVPLNVPALGVSVGEDNVDTDRELIAHGVSNIAAGMFGTVPNYLCYVNSVLFYRVGGGSRLSGMMLAGATVLVMLLGPGMIGYLPVMVVGALIFVLGIDLVREALHDTIGRVNRLEYLTIVVIIVVMTWSDFVVGSLVGMVLACLFFVMQTSRRNAVRSVFNGHMARSTVRRHAAQRRFLDEAGRQTVICKLQGALFFGTINSVEQLIRQMLDIAAWKHSPMRFLVMDFTQVNTIDFSAAEAMTRIHRMLNSKGVLLVLCGVRAESDVAIALQNVDLWTDLSLHLEVFASLNEALEWTENEYLRGMYASGLSAGHALGRVSLSDSTALRVPTRKPVLKMDGEPINSPRYEHLHQAAKTASQAFGERRDPSPAGKRSRSRDSEKSSASRAYSLLAATLGPFAGDGNFDSVYKRTAKELKEMTVVAGTELWERGDQPDALYFIESGILKARYVFPQDNYEINEAMLAGTIAGELSFLSQQHRNSTVTVEKDAKVWRLDGESLRRIGQDSTEDYAQLVQALLRVTADEHDCLMSYLVSRLS</sequence>
<dbReference type="CDD" id="cd07042">
    <property type="entry name" value="STAS_SulP_like_sulfate_transporter"/>
    <property type="match status" value="1"/>
</dbReference>
<feature type="domain" description="Cyclic nucleotide-binding" evidence="7">
    <location>
        <begin position="964"/>
        <end position="1068"/>
    </location>
</feature>
<feature type="transmembrane region" description="Helical" evidence="6">
    <location>
        <begin position="530"/>
        <end position="551"/>
    </location>
</feature>
<dbReference type="InterPro" id="IPR000595">
    <property type="entry name" value="cNMP-bd_dom"/>
</dbReference>
<feature type="transmembrane region" description="Helical" evidence="6">
    <location>
        <begin position="571"/>
        <end position="593"/>
    </location>
</feature>
<dbReference type="InterPro" id="IPR018490">
    <property type="entry name" value="cNMP-bd_dom_sf"/>
</dbReference>
<keyword evidence="4 6" id="KW-0472">Membrane</keyword>
<dbReference type="InterPro" id="IPR052706">
    <property type="entry name" value="Membrane-Transporter-like"/>
</dbReference>
<organism evidence="9 10">
    <name type="scientific">Malassezia furfur</name>
    <name type="common">Pityriasis versicolor infection agent</name>
    <name type="synonym">Pityrosporum furfur</name>
    <dbReference type="NCBI Taxonomy" id="55194"/>
    <lineage>
        <taxon>Eukaryota</taxon>
        <taxon>Fungi</taxon>
        <taxon>Dikarya</taxon>
        <taxon>Basidiomycota</taxon>
        <taxon>Ustilaginomycotina</taxon>
        <taxon>Malasseziomycetes</taxon>
        <taxon>Malasseziales</taxon>
        <taxon>Malasseziaceae</taxon>
        <taxon>Malassezia</taxon>
    </lineage>
</organism>
<feature type="transmembrane region" description="Helical" evidence="6">
    <location>
        <begin position="360"/>
        <end position="386"/>
    </location>
</feature>
<evidence type="ECO:0000313" key="10">
    <source>
        <dbReference type="Proteomes" id="UP000818624"/>
    </source>
</evidence>
<feature type="transmembrane region" description="Helical" evidence="6">
    <location>
        <begin position="630"/>
        <end position="652"/>
    </location>
</feature>
<dbReference type="Pfam" id="PF01740">
    <property type="entry name" value="STAS"/>
    <property type="match status" value="1"/>
</dbReference>
<dbReference type="Pfam" id="PF00027">
    <property type="entry name" value="cNMP_binding"/>
    <property type="match status" value="1"/>
</dbReference>
<keyword evidence="3 6" id="KW-1133">Transmembrane helix</keyword>
<dbReference type="Pfam" id="PF00916">
    <property type="entry name" value="Sulfate_transp"/>
    <property type="match status" value="1"/>
</dbReference>
<keyword evidence="10" id="KW-1185">Reference proteome</keyword>
<evidence type="ECO:0000256" key="1">
    <source>
        <dbReference type="ARBA" id="ARBA00004141"/>
    </source>
</evidence>
<gene>
    <name evidence="9" type="ORF">GLX27_003984</name>
</gene>
<dbReference type="PANTHER" id="PTHR43310:SF4">
    <property type="entry name" value="AFR304WP"/>
    <property type="match status" value="1"/>
</dbReference>
<evidence type="ECO:0000256" key="4">
    <source>
        <dbReference type="ARBA" id="ARBA00023136"/>
    </source>
</evidence>
<dbReference type="SMART" id="SM00100">
    <property type="entry name" value="cNMP"/>
    <property type="match status" value="1"/>
</dbReference>
<feature type="region of interest" description="Disordered" evidence="5">
    <location>
        <begin position="902"/>
        <end position="932"/>
    </location>
</feature>
<keyword evidence="2 6" id="KW-0812">Transmembrane</keyword>
<dbReference type="InterPro" id="IPR014710">
    <property type="entry name" value="RmlC-like_jellyroll"/>
</dbReference>
<evidence type="ECO:0000256" key="6">
    <source>
        <dbReference type="SAM" id="Phobius"/>
    </source>
</evidence>
<protein>
    <recommendedName>
        <fullName evidence="11">Sulfate transporter family protein</fullName>
    </recommendedName>
</protein>
<proteinExistence type="predicted"/>
<feature type="transmembrane region" description="Helical" evidence="6">
    <location>
        <begin position="500"/>
        <end position="518"/>
    </location>
</feature>
<feature type="transmembrane region" description="Helical" evidence="6">
    <location>
        <begin position="605"/>
        <end position="624"/>
    </location>
</feature>
<name>A0ABY8EUU6_MALFU</name>
<feature type="domain" description="STAS" evidence="8">
    <location>
        <begin position="735"/>
        <end position="845"/>
    </location>
</feature>
<dbReference type="Gene3D" id="3.30.750.24">
    <property type="entry name" value="STAS domain"/>
    <property type="match status" value="1"/>
</dbReference>